<comment type="subunit">
    <text evidence="5">Forms a complex with TatA.</text>
</comment>
<dbReference type="EMBL" id="AM180252">
    <property type="protein sequence ID" value="CAJ54642.1"/>
    <property type="molecule type" value="Genomic_DNA"/>
</dbReference>
<keyword evidence="4 5" id="KW-0472">Membrane</keyword>
<dbReference type="PANTHER" id="PTHR30371">
    <property type="entry name" value="SEC-INDEPENDENT PROTEIN TRANSLOCASE PROTEIN TATC"/>
    <property type="match status" value="1"/>
</dbReference>
<dbReference type="GO" id="GO:0009977">
    <property type="term" value="F:proton motive force dependent protein transmembrane transporter activity"/>
    <property type="evidence" value="ECO:0007669"/>
    <property type="project" value="TreeGrafter"/>
</dbReference>
<feature type="transmembrane region" description="Helical" evidence="5">
    <location>
        <begin position="94"/>
        <end position="121"/>
    </location>
</feature>
<dbReference type="OrthoDB" id="9777044at2"/>
<evidence type="ECO:0000256" key="1">
    <source>
        <dbReference type="ARBA" id="ARBA00004141"/>
    </source>
</evidence>
<dbReference type="Pfam" id="PF00902">
    <property type="entry name" value="TatC"/>
    <property type="match status" value="1"/>
</dbReference>
<keyword evidence="7" id="KW-1185">Reference proteome</keyword>
<evidence type="ECO:0000256" key="4">
    <source>
        <dbReference type="ARBA" id="ARBA00023136"/>
    </source>
</evidence>
<dbReference type="GO" id="GO:0033281">
    <property type="term" value="C:TAT protein transport complex"/>
    <property type="evidence" value="ECO:0007669"/>
    <property type="project" value="UniProtKB-UniRule"/>
</dbReference>
<dbReference type="PANTHER" id="PTHR30371:SF0">
    <property type="entry name" value="SEC-INDEPENDENT PROTEIN TRANSLOCASE PROTEIN TATC, CHLOROPLASTIC-RELATED"/>
    <property type="match status" value="1"/>
</dbReference>
<dbReference type="NCBIfam" id="TIGR00945">
    <property type="entry name" value="tatC"/>
    <property type="match status" value="1"/>
</dbReference>
<feature type="transmembrane region" description="Helical" evidence="5">
    <location>
        <begin position="287"/>
        <end position="309"/>
    </location>
</feature>
<dbReference type="Proteomes" id="UP000002430">
    <property type="component" value="Chromosome"/>
</dbReference>
<dbReference type="InterPro" id="IPR002033">
    <property type="entry name" value="TatC"/>
</dbReference>
<keyword evidence="2 5" id="KW-0812">Transmembrane</keyword>
<comment type="subcellular location">
    <subcellularLocation>
        <location evidence="1">Membrane</location>
        <topology evidence="1">Multi-pass membrane protein</topology>
    </subcellularLocation>
</comment>
<evidence type="ECO:0000313" key="6">
    <source>
        <dbReference type="EMBL" id="CAJ54642.1"/>
    </source>
</evidence>
<comment type="function">
    <text evidence="5">Part of the twin-arginine translocation (Tat) system that transports large folded proteins containing a characteristic twin-arginine motif in their signal peptide across membranes.</text>
</comment>
<comment type="similarity">
    <text evidence="5">Belongs to the TatC family.</text>
</comment>
<feature type="transmembrane region" description="Helical" evidence="5">
    <location>
        <begin position="141"/>
        <end position="166"/>
    </location>
</feature>
<keyword evidence="5" id="KW-0811">Translocation</keyword>
<proteinExistence type="inferred from homology"/>
<name>Q1MQT5_LAWIP</name>
<keyword evidence="5" id="KW-0653">Protein transport</keyword>
<keyword evidence="3 5" id="KW-1133">Transmembrane helix</keyword>
<dbReference type="AlphaFoldDB" id="Q1MQT5"/>
<protein>
    <recommendedName>
        <fullName evidence="5">Sec-independent protein translocase protein TatC</fullName>
    </recommendedName>
</protein>
<evidence type="ECO:0000313" key="7">
    <source>
        <dbReference type="Proteomes" id="UP000002430"/>
    </source>
</evidence>
<reference evidence="6 7" key="1">
    <citation type="submission" date="2005-11" db="EMBL/GenBank/DDBJ databases">
        <title>The complete genome sequence of Lawsonia intracellularis: the causative agent of proliferative enteropathy.</title>
        <authorList>
            <person name="Kaur K."/>
            <person name="Zhang Q."/>
            <person name="Beckler D."/>
            <person name="Munir S."/>
            <person name="Li L."/>
            <person name="Kinsley K."/>
            <person name="Herron L."/>
            <person name="Peterson A."/>
            <person name="May B."/>
            <person name="Singh S."/>
            <person name="Gebhart C."/>
            <person name="Kapur V."/>
        </authorList>
    </citation>
    <scope>NUCLEOTIDE SEQUENCE [LARGE SCALE GENOMIC DNA]</scope>
    <source>
        <strain evidence="6 7">PHE/MN1-00</strain>
    </source>
</reference>
<evidence type="ECO:0000256" key="3">
    <source>
        <dbReference type="ARBA" id="ARBA00022989"/>
    </source>
</evidence>
<dbReference type="KEGG" id="lip:LI0588"/>
<feature type="transmembrane region" description="Helical" evidence="5">
    <location>
        <begin position="228"/>
        <end position="250"/>
    </location>
</feature>
<evidence type="ECO:0000256" key="5">
    <source>
        <dbReference type="HAMAP-Rule" id="MF_00902"/>
    </source>
</evidence>
<feature type="transmembrane region" description="Helical" evidence="5">
    <location>
        <begin position="262"/>
        <end position="281"/>
    </location>
</feature>
<dbReference type="GO" id="GO:0043953">
    <property type="term" value="P:protein transport by the Tat complex"/>
    <property type="evidence" value="ECO:0007669"/>
    <property type="project" value="UniProtKB-UniRule"/>
</dbReference>
<sequence length="315" mass="35163">MSDSGAIKDTDSNMLLDSSQEKFVESMHGEQEQAYLPGITPPVNNTSLIITASGNGGNNNGGGIPPTMSDDDEKPYGMPLLEHLSELRKRLTKCIIVIGVVFITCYSISDILFHYLALPLITVMPADTKLIFTSVPEGFFVYLKIAFVAALFITSPYIFYQIWLFISPGLYDEEKKYILPLSICSAAFFLGGAAFCYFFVFPFVFVFFMSYSTDTIVAMPSLSNYLSFSLKMLVAFGLIFEMPLFAFFLGKMNLINAEKMRSIRKYAILVVFIVAAILTPPDVFSQILMAIPMLILYELSIWVVALSAGHKEKRK</sequence>
<dbReference type="PRINTS" id="PR01840">
    <property type="entry name" value="TATCFAMILY"/>
</dbReference>
<dbReference type="STRING" id="363253.LI0588"/>
<feature type="transmembrane region" description="Helical" evidence="5">
    <location>
        <begin position="178"/>
        <end position="208"/>
    </location>
</feature>
<dbReference type="HAMAP" id="MF_00902">
    <property type="entry name" value="TatC"/>
    <property type="match status" value="1"/>
</dbReference>
<keyword evidence="5" id="KW-0813">Transport</keyword>
<keyword evidence="5" id="KW-1003">Cell membrane</keyword>
<accession>Q1MQT5</accession>
<evidence type="ECO:0000256" key="2">
    <source>
        <dbReference type="ARBA" id="ARBA00022692"/>
    </source>
</evidence>
<dbReference type="HOGENOM" id="CLU_031942_1_0_7"/>
<organism evidence="6 7">
    <name type="scientific">Lawsonia intracellularis (strain PHE/MN1-00)</name>
    <dbReference type="NCBI Taxonomy" id="363253"/>
    <lineage>
        <taxon>Bacteria</taxon>
        <taxon>Pseudomonadati</taxon>
        <taxon>Thermodesulfobacteriota</taxon>
        <taxon>Desulfovibrionia</taxon>
        <taxon>Desulfovibrionales</taxon>
        <taxon>Desulfovibrionaceae</taxon>
        <taxon>Lawsonia</taxon>
    </lineage>
</organism>
<dbReference type="GO" id="GO:0065002">
    <property type="term" value="P:intracellular protein transmembrane transport"/>
    <property type="evidence" value="ECO:0007669"/>
    <property type="project" value="TreeGrafter"/>
</dbReference>
<gene>
    <name evidence="5 6" type="primary">tatC</name>
    <name evidence="6" type="ordered locus">LI0588</name>
</gene>
<dbReference type="eggNOG" id="COG0805">
    <property type="taxonomic scope" value="Bacteria"/>
</dbReference>